<evidence type="ECO:0000313" key="3">
    <source>
        <dbReference type="Proteomes" id="UP001620626"/>
    </source>
</evidence>
<protein>
    <submittedName>
        <fullName evidence="2">Uncharacterized protein</fullName>
    </submittedName>
</protein>
<evidence type="ECO:0000256" key="1">
    <source>
        <dbReference type="SAM" id="MobiDB-lite"/>
    </source>
</evidence>
<organism evidence="2 3">
    <name type="scientific">Heterodera trifolii</name>
    <dbReference type="NCBI Taxonomy" id="157864"/>
    <lineage>
        <taxon>Eukaryota</taxon>
        <taxon>Metazoa</taxon>
        <taxon>Ecdysozoa</taxon>
        <taxon>Nematoda</taxon>
        <taxon>Chromadorea</taxon>
        <taxon>Rhabditida</taxon>
        <taxon>Tylenchina</taxon>
        <taxon>Tylenchomorpha</taxon>
        <taxon>Tylenchoidea</taxon>
        <taxon>Heteroderidae</taxon>
        <taxon>Heteroderinae</taxon>
        <taxon>Heterodera</taxon>
    </lineage>
</organism>
<proteinExistence type="predicted"/>
<dbReference type="EMBL" id="JBICBT010000849">
    <property type="protein sequence ID" value="KAL3096876.1"/>
    <property type="molecule type" value="Genomic_DNA"/>
</dbReference>
<name>A0ABD2K1U7_9BILA</name>
<gene>
    <name evidence="2" type="ORF">niasHT_023738</name>
</gene>
<sequence>MPSLQSYAKRISIARRVTKYGCVQLAFCFRQHSSMPPLERLRLLQAQQQMPHELVLDRFPPQLVQSVHQLADAAERRHERSSNSRGFSPFPVFSPFITDSTSGGSGATMAPQPRQKSVPPQATYDGTKRWAMAPPREEIYPFLTNCQNNNKTIHQFAASTNDIRLYVESRDREFELAKMKAKSEINDV</sequence>
<keyword evidence="3" id="KW-1185">Reference proteome</keyword>
<evidence type="ECO:0000313" key="2">
    <source>
        <dbReference type="EMBL" id="KAL3096876.1"/>
    </source>
</evidence>
<reference evidence="2 3" key="1">
    <citation type="submission" date="2024-10" db="EMBL/GenBank/DDBJ databases">
        <authorList>
            <person name="Kim D."/>
        </authorList>
    </citation>
    <scope>NUCLEOTIDE SEQUENCE [LARGE SCALE GENOMIC DNA]</scope>
    <source>
        <strain evidence="2">BH-2024</strain>
    </source>
</reference>
<dbReference type="Proteomes" id="UP001620626">
    <property type="component" value="Unassembled WGS sequence"/>
</dbReference>
<dbReference type="AlphaFoldDB" id="A0ABD2K1U7"/>
<comment type="caution">
    <text evidence="2">The sequence shown here is derived from an EMBL/GenBank/DDBJ whole genome shotgun (WGS) entry which is preliminary data.</text>
</comment>
<feature type="region of interest" description="Disordered" evidence="1">
    <location>
        <begin position="101"/>
        <end position="126"/>
    </location>
</feature>
<accession>A0ABD2K1U7</accession>